<organism evidence="7 8">
    <name type="scientific">Frisingicoccus caecimuris</name>
    <dbReference type="NCBI Taxonomy" id="1796636"/>
    <lineage>
        <taxon>Bacteria</taxon>
        <taxon>Bacillati</taxon>
        <taxon>Bacillota</taxon>
        <taxon>Clostridia</taxon>
        <taxon>Lachnospirales</taxon>
        <taxon>Lachnospiraceae</taxon>
        <taxon>Frisingicoccus</taxon>
    </lineage>
</organism>
<dbReference type="InterPro" id="IPR051327">
    <property type="entry name" value="MATE_MepA_subfamily"/>
</dbReference>
<evidence type="ECO:0000256" key="3">
    <source>
        <dbReference type="ARBA" id="ARBA00022692"/>
    </source>
</evidence>
<feature type="transmembrane region" description="Helical" evidence="6">
    <location>
        <begin position="268"/>
        <end position="289"/>
    </location>
</feature>
<dbReference type="EMBL" id="SLXA01000004">
    <property type="protein sequence ID" value="TCO85117.1"/>
    <property type="molecule type" value="Genomic_DNA"/>
</dbReference>
<dbReference type="PANTHER" id="PTHR43823:SF3">
    <property type="entry name" value="MULTIDRUG EXPORT PROTEIN MEPA"/>
    <property type="match status" value="1"/>
</dbReference>
<feature type="transmembrane region" description="Helical" evidence="6">
    <location>
        <begin position="12"/>
        <end position="34"/>
    </location>
</feature>
<dbReference type="GO" id="GO:0015297">
    <property type="term" value="F:antiporter activity"/>
    <property type="evidence" value="ECO:0007669"/>
    <property type="project" value="InterPro"/>
</dbReference>
<feature type="transmembrane region" description="Helical" evidence="6">
    <location>
        <begin position="319"/>
        <end position="339"/>
    </location>
</feature>
<comment type="caution">
    <text evidence="7">The sequence shown here is derived from an EMBL/GenBank/DDBJ whole genome shotgun (WGS) entry which is preliminary data.</text>
</comment>
<evidence type="ECO:0000256" key="4">
    <source>
        <dbReference type="ARBA" id="ARBA00022989"/>
    </source>
</evidence>
<dbReference type="GO" id="GO:0005886">
    <property type="term" value="C:plasma membrane"/>
    <property type="evidence" value="ECO:0007669"/>
    <property type="project" value="UniProtKB-SubCell"/>
</dbReference>
<keyword evidence="3 6" id="KW-0812">Transmembrane</keyword>
<gene>
    <name evidence="7" type="ORF">EV212_104172</name>
</gene>
<dbReference type="Pfam" id="PF01554">
    <property type="entry name" value="MatE"/>
    <property type="match status" value="2"/>
</dbReference>
<keyword evidence="2" id="KW-1003">Cell membrane</keyword>
<feature type="transmembrane region" description="Helical" evidence="6">
    <location>
        <begin position="233"/>
        <end position="256"/>
    </location>
</feature>
<proteinExistence type="predicted"/>
<comment type="subcellular location">
    <subcellularLocation>
        <location evidence="1">Cell membrane</location>
        <topology evidence="1">Multi-pass membrane protein</topology>
    </subcellularLocation>
</comment>
<name>A0A4R2LIN0_9FIRM</name>
<evidence type="ECO:0000313" key="8">
    <source>
        <dbReference type="Proteomes" id="UP000295711"/>
    </source>
</evidence>
<feature type="transmembrane region" description="Helical" evidence="6">
    <location>
        <begin position="359"/>
        <end position="378"/>
    </location>
</feature>
<reference evidence="7 8" key="1">
    <citation type="submission" date="2019-03" db="EMBL/GenBank/DDBJ databases">
        <title>Genomic Encyclopedia of Type Strains, Phase IV (KMG-IV): sequencing the most valuable type-strain genomes for metagenomic binning, comparative biology and taxonomic classification.</title>
        <authorList>
            <person name="Goeker M."/>
        </authorList>
    </citation>
    <scope>NUCLEOTIDE SEQUENCE [LARGE SCALE GENOMIC DNA]</scope>
    <source>
        <strain evidence="7 8">DSM 28559</strain>
    </source>
</reference>
<keyword evidence="5 6" id="KW-0472">Membrane</keyword>
<feature type="transmembrane region" description="Helical" evidence="6">
    <location>
        <begin position="135"/>
        <end position="154"/>
    </location>
</feature>
<dbReference type="Proteomes" id="UP000295711">
    <property type="component" value="Unassembled WGS sequence"/>
</dbReference>
<evidence type="ECO:0000256" key="1">
    <source>
        <dbReference type="ARBA" id="ARBA00004651"/>
    </source>
</evidence>
<accession>A0A4R2LIN0</accession>
<dbReference type="AlphaFoldDB" id="A0A4R2LIN0"/>
<evidence type="ECO:0000313" key="7">
    <source>
        <dbReference type="EMBL" id="TCO85117.1"/>
    </source>
</evidence>
<dbReference type="PANTHER" id="PTHR43823">
    <property type="entry name" value="SPORULATION PROTEIN YKVU"/>
    <property type="match status" value="1"/>
</dbReference>
<dbReference type="InterPro" id="IPR002528">
    <property type="entry name" value="MATE_fam"/>
</dbReference>
<dbReference type="OrthoDB" id="9808954at2"/>
<dbReference type="GO" id="GO:0042910">
    <property type="term" value="F:xenobiotic transmembrane transporter activity"/>
    <property type="evidence" value="ECO:0007669"/>
    <property type="project" value="InterPro"/>
</dbReference>
<feature type="transmembrane region" description="Helical" evidence="6">
    <location>
        <begin position="415"/>
        <end position="436"/>
    </location>
</feature>
<feature type="transmembrane region" description="Helical" evidence="6">
    <location>
        <begin position="385"/>
        <end position="409"/>
    </location>
</feature>
<keyword evidence="4 6" id="KW-1133">Transmembrane helix</keyword>
<dbReference type="RefSeq" id="WP_132090487.1">
    <property type="nucleotide sequence ID" value="NZ_JANKAQ010000004.1"/>
</dbReference>
<keyword evidence="8" id="KW-1185">Reference proteome</keyword>
<feature type="transmembrane region" description="Helical" evidence="6">
    <location>
        <begin position="93"/>
        <end position="115"/>
    </location>
</feature>
<evidence type="ECO:0000256" key="2">
    <source>
        <dbReference type="ARBA" id="ARBA00022475"/>
    </source>
</evidence>
<protein>
    <submittedName>
        <fullName evidence="7">Na+-driven multidrug efflux pump</fullName>
    </submittedName>
</protein>
<evidence type="ECO:0000256" key="5">
    <source>
        <dbReference type="ARBA" id="ARBA00023136"/>
    </source>
</evidence>
<feature type="transmembrane region" description="Helical" evidence="6">
    <location>
        <begin position="191"/>
        <end position="213"/>
    </location>
</feature>
<evidence type="ECO:0000256" key="6">
    <source>
        <dbReference type="SAM" id="Phobius"/>
    </source>
</evidence>
<feature type="transmembrane region" description="Helical" evidence="6">
    <location>
        <begin position="54"/>
        <end position="81"/>
    </location>
</feature>
<sequence>MNSKYYKENISFREVILFVLPTYFTSLFTTMYTIVDGVCVAAWVDTDALASINIVYPLVNILTGIGMMFGIGGSALAAVSLGSGNSKKAGEQCTISALYAFFLSGVFAGVCIWKLETWLQFLGATPSTLTSCEIYAKIWLFGAPIAVGKDLIVAYIRADGAPKKSFFISAAGGITNIILDIIFVGLFKWGIFGAGLATIIGLAVSMILGILYFTKGKNQISFSISGLSLKEGLICAVNGSSELVDQVAIAVTTVVFNRTALSFAGKDGVAAVSIIMYLQFIFLGIYYGYSSGILPLLSFELGRKNYTACRCLEQYSYRLVSLLPIVLYCASYFLAPLAVGVFANRQTEVFTMAVRGMRIYGLGYLFAGINIFCAIRLIAYKWGKWAAVITSLRSFSLLLLFLSILPATILGMDGLWLAFPAAEAGTLSVSALISRYSTKKIHTQK</sequence>
<feature type="transmembrane region" description="Helical" evidence="6">
    <location>
        <begin position="166"/>
        <end position="185"/>
    </location>
</feature>